<dbReference type="EMBL" id="ML995493">
    <property type="protein sequence ID" value="KAF2139393.1"/>
    <property type="molecule type" value="Genomic_DNA"/>
</dbReference>
<gene>
    <name evidence="1" type="ORF">K452DRAFT_76656</name>
</gene>
<dbReference type="Proteomes" id="UP000799438">
    <property type="component" value="Unassembled WGS sequence"/>
</dbReference>
<accession>A0A6A6B7N8</accession>
<name>A0A6A6B7N8_9PEZI</name>
<dbReference type="GeneID" id="54304616"/>
<reference evidence="1" key="1">
    <citation type="journal article" date="2020" name="Stud. Mycol.">
        <title>101 Dothideomycetes genomes: a test case for predicting lifestyles and emergence of pathogens.</title>
        <authorList>
            <person name="Haridas S."/>
            <person name="Albert R."/>
            <person name="Binder M."/>
            <person name="Bloem J."/>
            <person name="Labutti K."/>
            <person name="Salamov A."/>
            <person name="Andreopoulos B."/>
            <person name="Baker S."/>
            <person name="Barry K."/>
            <person name="Bills G."/>
            <person name="Bluhm B."/>
            <person name="Cannon C."/>
            <person name="Castanera R."/>
            <person name="Culley D."/>
            <person name="Daum C."/>
            <person name="Ezra D."/>
            <person name="Gonzalez J."/>
            <person name="Henrissat B."/>
            <person name="Kuo A."/>
            <person name="Liang C."/>
            <person name="Lipzen A."/>
            <person name="Lutzoni F."/>
            <person name="Magnuson J."/>
            <person name="Mondo S."/>
            <person name="Nolan M."/>
            <person name="Ohm R."/>
            <person name="Pangilinan J."/>
            <person name="Park H.-J."/>
            <person name="Ramirez L."/>
            <person name="Alfaro M."/>
            <person name="Sun H."/>
            <person name="Tritt A."/>
            <person name="Yoshinaga Y."/>
            <person name="Zwiers L.-H."/>
            <person name="Turgeon B."/>
            <person name="Goodwin S."/>
            <person name="Spatafora J."/>
            <person name="Crous P."/>
            <person name="Grigoriev I."/>
        </authorList>
    </citation>
    <scope>NUCLEOTIDE SEQUENCE</scope>
    <source>
        <strain evidence="1">CBS 121167</strain>
    </source>
</reference>
<keyword evidence="2" id="KW-1185">Reference proteome</keyword>
<organism evidence="1 2">
    <name type="scientific">Aplosporella prunicola CBS 121167</name>
    <dbReference type="NCBI Taxonomy" id="1176127"/>
    <lineage>
        <taxon>Eukaryota</taxon>
        <taxon>Fungi</taxon>
        <taxon>Dikarya</taxon>
        <taxon>Ascomycota</taxon>
        <taxon>Pezizomycotina</taxon>
        <taxon>Dothideomycetes</taxon>
        <taxon>Dothideomycetes incertae sedis</taxon>
        <taxon>Botryosphaeriales</taxon>
        <taxon>Aplosporellaceae</taxon>
        <taxon>Aplosporella</taxon>
    </lineage>
</organism>
<dbReference type="AlphaFoldDB" id="A0A6A6B7N8"/>
<protein>
    <submittedName>
        <fullName evidence="1">Uncharacterized protein</fullName>
    </submittedName>
</protein>
<dbReference type="RefSeq" id="XP_033395106.1">
    <property type="nucleotide sequence ID" value="XM_033547109.1"/>
</dbReference>
<evidence type="ECO:0000313" key="1">
    <source>
        <dbReference type="EMBL" id="KAF2139393.1"/>
    </source>
</evidence>
<evidence type="ECO:0000313" key="2">
    <source>
        <dbReference type="Proteomes" id="UP000799438"/>
    </source>
</evidence>
<sequence>MPRPVKRGRVGGSRGLAMVRGMERGSRVVLLPAISLGCGNGKWTSSDAAHKLHDCAGRPGAMLALIIAAAARSPRSQGQLHTWHPHVSPPVLDWAALPANPSAQGSMGVEAVTLSRVQTCCLQRSSALCIRRHASSRALRS</sequence>
<proteinExistence type="predicted"/>